<dbReference type="GO" id="GO:0016020">
    <property type="term" value="C:membrane"/>
    <property type="evidence" value="ECO:0007669"/>
    <property type="project" value="UniProtKB-SubCell"/>
</dbReference>
<dbReference type="Proteomes" id="UP001163105">
    <property type="component" value="Unassembled WGS sequence"/>
</dbReference>
<evidence type="ECO:0000256" key="4">
    <source>
        <dbReference type="ARBA" id="ARBA00023136"/>
    </source>
</evidence>
<evidence type="ECO:0000256" key="6">
    <source>
        <dbReference type="SAM" id="Phobius"/>
    </source>
</evidence>
<keyword evidence="4 6" id="KW-0472">Membrane</keyword>
<dbReference type="Gene3D" id="2.60.120.1560">
    <property type="match status" value="1"/>
</dbReference>
<proteinExistence type="predicted"/>
<accession>A0AB34FKS9</accession>
<organism evidence="8 9">
    <name type="scientific">Purpureocillium lavendulum</name>
    <dbReference type="NCBI Taxonomy" id="1247861"/>
    <lineage>
        <taxon>Eukaryota</taxon>
        <taxon>Fungi</taxon>
        <taxon>Dikarya</taxon>
        <taxon>Ascomycota</taxon>
        <taxon>Pezizomycotina</taxon>
        <taxon>Sordariomycetes</taxon>
        <taxon>Hypocreomycetidae</taxon>
        <taxon>Hypocreales</taxon>
        <taxon>Ophiocordycipitaceae</taxon>
        <taxon>Purpureocillium</taxon>
    </lineage>
</organism>
<evidence type="ECO:0000259" key="7">
    <source>
        <dbReference type="Pfam" id="PF13664"/>
    </source>
</evidence>
<evidence type="ECO:0000256" key="5">
    <source>
        <dbReference type="SAM" id="MobiDB-lite"/>
    </source>
</evidence>
<feature type="transmembrane region" description="Helical" evidence="6">
    <location>
        <begin position="92"/>
        <end position="110"/>
    </location>
</feature>
<feature type="region of interest" description="Disordered" evidence="5">
    <location>
        <begin position="207"/>
        <end position="246"/>
    </location>
</feature>
<protein>
    <submittedName>
        <fullName evidence="8">Sucrose utilization protein SUC1</fullName>
    </submittedName>
</protein>
<evidence type="ECO:0000313" key="8">
    <source>
        <dbReference type="EMBL" id="KAJ6440098.1"/>
    </source>
</evidence>
<dbReference type="InterPro" id="IPR053009">
    <property type="entry name" value="Xanthocillin_Biosynth-Assoc"/>
</dbReference>
<comment type="subcellular location">
    <subcellularLocation>
        <location evidence="1">Membrane</location>
    </subcellularLocation>
</comment>
<keyword evidence="9" id="KW-1185">Reference proteome</keyword>
<dbReference type="AlphaFoldDB" id="A0AB34FKS9"/>
<reference evidence="8" key="1">
    <citation type="submission" date="2023-01" db="EMBL/GenBank/DDBJ databases">
        <title>The growth and conidiation of Purpureocillium lavendulum are regulated by nitrogen source and histone H3K14 acetylation.</title>
        <authorList>
            <person name="Tang P."/>
            <person name="Han J."/>
            <person name="Zhang C."/>
            <person name="Tang P."/>
            <person name="Qi F."/>
            <person name="Zhang K."/>
            <person name="Liang L."/>
        </authorList>
    </citation>
    <scope>NUCLEOTIDE SEQUENCE</scope>
    <source>
        <strain evidence="8">YMF1.00683</strain>
    </source>
</reference>
<dbReference type="PANTHER" id="PTHR23241">
    <property type="entry name" value="LATE EMBRYOGENESIS ABUNDANT PLANTS LEA-RELATED"/>
    <property type="match status" value="1"/>
</dbReference>
<evidence type="ECO:0000313" key="9">
    <source>
        <dbReference type="Proteomes" id="UP001163105"/>
    </source>
</evidence>
<evidence type="ECO:0000256" key="1">
    <source>
        <dbReference type="ARBA" id="ARBA00004370"/>
    </source>
</evidence>
<keyword evidence="3 6" id="KW-1133">Transmembrane helix</keyword>
<dbReference type="InterPro" id="IPR025423">
    <property type="entry name" value="TMEM205-like"/>
</dbReference>
<feature type="domain" description="TMEM205-like" evidence="7">
    <location>
        <begin position="22"/>
        <end position="118"/>
    </location>
</feature>
<dbReference type="Pfam" id="PF13664">
    <property type="entry name" value="DUF4149"/>
    <property type="match status" value="1"/>
</dbReference>
<feature type="transmembrane region" description="Helical" evidence="6">
    <location>
        <begin position="6"/>
        <end position="38"/>
    </location>
</feature>
<evidence type="ECO:0000256" key="3">
    <source>
        <dbReference type="ARBA" id="ARBA00022989"/>
    </source>
</evidence>
<gene>
    <name evidence="8" type="ORF">O9K51_07989</name>
</gene>
<comment type="caution">
    <text evidence="8">The sequence shown here is derived from an EMBL/GenBank/DDBJ whole genome shotgun (WGS) entry which is preliminary data.</text>
</comment>
<sequence>MTTSDVLSYVAAIFCSPPVHLLCFSTLTGTQLFQTFVITKVAFKALPKTAFVGLQKRLFPVYFAVQVALLLLTGLTFPPYGVAALARNKHDSMPLLVAGCAAGINLTIFGPKTRQAMLALFTPSRRDATEDGTAKAPNGFQSLKRGFSKYHAAAIHLNLVSVCATLCIFHIKAAGTVIALATVKNCRTIQLGPAAGQIVAINYAESPTQTTETTTTKADSTSTESTKTESTVTSTTTSNRRPEPTFGGRCPAIRHDCLPEGLDKAYYANPLGGYSRQGDVPSSYYLTQGLQSLGASNTNVTYFPQDTPLGAEYPRVCPRADIPNAWYAGGPARAQPAIVSTGGNYVRGIDCTDVTLAEGEYYPLRSVMGDWQGLSAFNLTIKRPSESFEDRRNVFDGLAYPHACGEY</sequence>
<dbReference type="PANTHER" id="PTHR23241:SF102">
    <property type="entry name" value="LD23009P"/>
    <property type="match status" value="1"/>
</dbReference>
<feature type="transmembrane region" description="Helical" evidence="6">
    <location>
        <begin position="59"/>
        <end position="80"/>
    </location>
</feature>
<evidence type="ECO:0000256" key="2">
    <source>
        <dbReference type="ARBA" id="ARBA00022692"/>
    </source>
</evidence>
<keyword evidence="2 6" id="KW-0812">Transmembrane</keyword>
<name>A0AB34FKS9_9HYPO</name>
<feature type="compositionally biased region" description="Low complexity" evidence="5">
    <location>
        <begin position="207"/>
        <end position="238"/>
    </location>
</feature>
<dbReference type="EMBL" id="JAQHRD010000006">
    <property type="protein sequence ID" value="KAJ6440098.1"/>
    <property type="molecule type" value="Genomic_DNA"/>
</dbReference>